<comment type="caution">
    <text evidence="1">The sequence shown here is derived from an EMBL/GenBank/DDBJ whole genome shotgun (WGS) entry which is preliminary data.</text>
</comment>
<dbReference type="Gene3D" id="3.40.390.10">
    <property type="entry name" value="Collagenase (Catalytic Domain)"/>
    <property type="match status" value="1"/>
</dbReference>
<dbReference type="AlphaFoldDB" id="A0A9J6F9G4"/>
<dbReference type="VEuPathDB" id="VectorBase:LOC119165659"/>
<dbReference type="GO" id="GO:0005886">
    <property type="term" value="C:plasma membrane"/>
    <property type="evidence" value="ECO:0007669"/>
    <property type="project" value="TreeGrafter"/>
</dbReference>
<protein>
    <submittedName>
        <fullName evidence="1">Uncharacterized protein</fullName>
    </submittedName>
</protein>
<dbReference type="PROSITE" id="PS51885">
    <property type="entry name" value="NEPRILYSIN"/>
    <property type="match status" value="1"/>
</dbReference>
<dbReference type="SUPFAM" id="SSF55486">
    <property type="entry name" value="Metalloproteases ('zincins'), catalytic domain"/>
    <property type="match status" value="1"/>
</dbReference>
<dbReference type="Proteomes" id="UP000821866">
    <property type="component" value="Chromosome 1"/>
</dbReference>
<organism evidence="1 2">
    <name type="scientific">Rhipicephalus microplus</name>
    <name type="common">Cattle tick</name>
    <name type="synonym">Boophilus microplus</name>
    <dbReference type="NCBI Taxonomy" id="6941"/>
    <lineage>
        <taxon>Eukaryota</taxon>
        <taxon>Metazoa</taxon>
        <taxon>Ecdysozoa</taxon>
        <taxon>Arthropoda</taxon>
        <taxon>Chelicerata</taxon>
        <taxon>Arachnida</taxon>
        <taxon>Acari</taxon>
        <taxon>Parasitiformes</taxon>
        <taxon>Ixodida</taxon>
        <taxon>Ixodoidea</taxon>
        <taxon>Ixodidae</taxon>
        <taxon>Rhipicephalinae</taxon>
        <taxon>Rhipicephalus</taxon>
        <taxon>Boophilus</taxon>
    </lineage>
</organism>
<dbReference type="InterPro" id="IPR000718">
    <property type="entry name" value="Peptidase_M13"/>
</dbReference>
<name>A0A9J6F9G4_RHIMP</name>
<reference evidence="1" key="1">
    <citation type="journal article" date="2020" name="Cell">
        <title>Large-Scale Comparative Analyses of Tick Genomes Elucidate Their Genetic Diversity and Vector Capacities.</title>
        <authorList>
            <consortium name="Tick Genome and Microbiome Consortium (TIGMIC)"/>
            <person name="Jia N."/>
            <person name="Wang J."/>
            <person name="Shi W."/>
            <person name="Du L."/>
            <person name="Sun Y."/>
            <person name="Zhan W."/>
            <person name="Jiang J.F."/>
            <person name="Wang Q."/>
            <person name="Zhang B."/>
            <person name="Ji P."/>
            <person name="Bell-Sakyi L."/>
            <person name="Cui X.M."/>
            <person name="Yuan T.T."/>
            <person name="Jiang B.G."/>
            <person name="Yang W.F."/>
            <person name="Lam T.T."/>
            <person name="Chang Q.C."/>
            <person name="Ding S.J."/>
            <person name="Wang X.J."/>
            <person name="Zhu J.G."/>
            <person name="Ruan X.D."/>
            <person name="Zhao L."/>
            <person name="Wei J.T."/>
            <person name="Ye R.Z."/>
            <person name="Que T.C."/>
            <person name="Du C.H."/>
            <person name="Zhou Y.H."/>
            <person name="Cheng J.X."/>
            <person name="Dai P.F."/>
            <person name="Guo W.B."/>
            <person name="Han X.H."/>
            <person name="Huang E.J."/>
            <person name="Li L.F."/>
            <person name="Wei W."/>
            <person name="Gao Y.C."/>
            <person name="Liu J.Z."/>
            <person name="Shao H.Z."/>
            <person name="Wang X."/>
            <person name="Wang C.C."/>
            <person name="Yang T.C."/>
            <person name="Huo Q.B."/>
            <person name="Li W."/>
            <person name="Chen H.Y."/>
            <person name="Chen S.E."/>
            <person name="Zhou L.G."/>
            <person name="Ni X.B."/>
            <person name="Tian J.H."/>
            <person name="Sheng Y."/>
            <person name="Liu T."/>
            <person name="Pan Y.S."/>
            <person name="Xia L.Y."/>
            <person name="Li J."/>
            <person name="Zhao F."/>
            <person name="Cao W.C."/>
        </authorList>
    </citation>
    <scope>NUCLEOTIDE SEQUENCE</scope>
    <source>
        <strain evidence="1">Rmic-2018</strain>
    </source>
</reference>
<dbReference type="EMBL" id="JABSTU010000001">
    <property type="protein sequence ID" value="KAH8042240.1"/>
    <property type="molecule type" value="Genomic_DNA"/>
</dbReference>
<reference evidence="1" key="2">
    <citation type="submission" date="2021-09" db="EMBL/GenBank/DDBJ databases">
        <authorList>
            <person name="Jia N."/>
            <person name="Wang J."/>
            <person name="Shi W."/>
            <person name="Du L."/>
            <person name="Sun Y."/>
            <person name="Zhan W."/>
            <person name="Jiang J."/>
            <person name="Wang Q."/>
            <person name="Zhang B."/>
            <person name="Ji P."/>
            <person name="Sakyi L.B."/>
            <person name="Cui X."/>
            <person name="Yuan T."/>
            <person name="Jiang B."/>
            <person name="Yang W."/>
            <person name="Lam T.T.-Y."/>
            <person name="Chang Q."/>
            <person name="Ding S."/>
            <person name="Wang X."/>
            <person name="Zhu J."/>
            <person name="Ruan X."/>
            <person name="Zhao L."/>
            <person name="Wei J."/>
            <person name="Que T."/>
            <person name="Du C."/>
            <person name="Cheng J."/>
            <person name="Dai P."/>
            <person name="Han X."/>
            <person name="Huang E."/>
            <person name="Gao Y."/>
            <person name="Liu J."/>
            <person name="Shao H."/>
            <person name="Ye R."/>
            <person name="Li L."/>
            <person name="Wei W."/>
            <person name="Wang X."/>
            <person name="Wang C."/>
            <person name="Huo Q."/>
            <person name="Li W."/>
            <person name="Guo W."/>
            <person name="Chen H."/>
            <person name="Chen S."/>
            <person name="Zhou L."/>
            <person name="Zhou L."/>
            <person name="Ni X."/>
            <person name="Tian J."/>
            <person name="Zhou Y."/>
            <person name="Sheng Y."/>
            <person name="Liu T."/>
            <person name="Pan Y."/>
            <person name="Xia L."/>
            <person name="Li J."/>
            <person name="Zhao F."/>
            <person name="Cao W."/>
        </authorList>
    </citation>
    <scope>NUCLEOTIDE SEQUENCE</scope>
    <source>
        <strain evidence="1">Rmic-2018</strain>
        <tissue evidence="1">Larvae</tissue>
    </source>
</reference>
<keyword evidence="2" id="KW-1185">Reference proteome</keyword>
<dbReference type="GO" id="GO:0004222">
    <property type="term" value="F:metalloendopeptidase activity"/>
    <property type="evidence" value="ECO:0007669"/>
    <property type="project" value="InterPro"/>
</dbReference>
<dbReference type="PANTHER" id="PTHR11733">
    <property type="entry name" value="ZINC METALLOPROTEASE FAMILY M13 NEPRILYSIN-RELATED"/>
    <property type="match status" value="1"/>
</dbReference>
<sequence length="387" mass="43513">MFIKNQFEIWIQAPCIVTQIVDLIRNNESYVVLNYLCVQLMVQMSPFIPAPKALTDFPSTLTYGKARMDVLRSHICLRVVEKAAFPLFYASLLSVLGLHHESILIRFTGLVREITEEFLMSVESSPPLENRVKNTIKRIVSGINFQVLGPLWLKDDLMSTWYLSPASNTTAFETYVELHECAFVQTLSFGSSGRWTRSAFRSTCWHERYSSTIYVPALVFNITLPLSEKSRHLCRAAVRVVGCIFDAILAETNSTSVESLLSEEGTAKLRNTATCYGLDGLEPPSTSLRDALTVEFAFRHFDKSVKKSVNPLRLRLPQGKVLTSSQLFFVYLMLQHCEKKGGLDTLKLGSAQNLNFVLSRDSNFAAAFNCSRGSPMNPGKKCSSYRV</sequence>
<proteinExistence type="predicted"/>
<gene>
    <name evidence="1" type="ORF">HPB51_021324</name>
</gene>
<evidence type="ECO:0000313" key="1">
    <source>
        <dbReference type="EMBL" id="KAH8042240.1"/>
    </source>
</evidence>
<dbReference type="PANTHER" id="PTHR11733:SF241">
    <property type="entry name" value="GH26575P-RELATED"/>
    <property type="match status" value="1"/>
</dbReference>
<accession>A0A9J6F9G4</accession>
<dbReference type="InterPro" id="IPR024079">
    <property type="entry name" value="MetalloPept_cat_dom_sf"/>
</dbReference>
<evidence type="ECO:0000313" key="2">
    <source>
        <dbReference type="Proteomes" id="UP000821866"/>
    </source>
</evidence>
<dbReference type="GO" id="GO:0016485">
    <property type="term" value="P:protein processing"/>
    <property type="evidence" value="ECO:0007669"/>
    <property type="project" value="TreeGrafter"/>
</dbReference>